<proteinExistence type="predicted"/>
<evidence type="ECO:0000313" key="2">
    <source>
        <dbReference type="Proteomes" id="UP000232060"/>
    </source>
</evidence>
<protein>
    <submittedName>
        <fullName evidence="1">Uncharacterized protein</fullName>
    </submittedName>
</protein>
<reference evidence="1 2" key="1">
    <citation type="submission" date="2017-11" db="EMBL/GenBank/DDBJ databases">
        <title>Draft genome sequence of environmental isolate Aeromonas lusitania sp. nov. MDC 2473.</title>
        <authorList>
            <person name="Colston S.M."/>
            <person name="Navarro A."/>
            <person name="Martinez-Murcia A.J."/>
            <person name="Graf J."/>
        </authorList>
    </citation>
    <scope>NUCLEOTIDE SEQUENCE [LARGE SCALE GENOMIC DNA]</scope>
    <source>
        <strain evidence="1 2">MDC 2473</strain>
    </source>
</reference>
<comment type="caution">
    <text evidence="1">The sequence shown here is derived from an EMBL/GenBank/DDBJ whole genome shotgun (WGS) entry which is preliminary data.</text>
</comment>
<dbReference type="EMBL" id="PGCP01000028">
    <property type="protein sequence ID" value="PJC92235.1"/>
    <property type="molecule type" value="Genomic_DNA"/>
</dbReference>
<sequence>MKTLPLIKDHNKGVIGMKAGLTEIGSASLFHEYLQTLGIRKPPLTTIEKSWEYKRGEKLLAAIQIEQSGQARFYLDARQISVN</sequence>
<dbReference type="AlphaFoldDB" id="A0A2M8H6P6"/>
<accession>A0A2M8H6P6</accession>
<name>A0A2M8H6P6_9GAMM</name>
<dbReference type="RefSeq" id="WP_100860902.1">
    <property type="nucleotide sequence ID" value="NZ_PGCP01000028.1"/>
</dbReference>
<organism evidence="1 2">
    <name type="scientific">Aeromonas lusitana</name>
    <dbReference type="NCBI Taxonomy" id="931529"/>
    <lineage>
        <taxon>Bacteria</taxon>
        <taxon>Pseudomonadati</taxon>
        <taxon>Pseudomonadota</taxon>
        <taxon>Gammaproteobacteria</taxon>
        <taxon>Aeromonadales</taxon>
        <taxon>Aeromonadaceae</taxon>
        <taxon>Aeromonas</taxon>
    </lineage>
</organism>
<dbReference type="OrthoDB" id="5589301at2"/>
<dbReference type="Proteomes" id="UP000232060">
    <property type="component" value="Unassembled WGS sequence"/>
</dbReference>
<evidence type="ECO:0000313" key="1">
    <source>
        <dbReference type="EMBL" id="PJC92235.1"/>
    </source>
</evidence>
<keyword evidence="2" id="KW-1185">Reference proteome</keyword>
<gene>
    <name evidence="1" type="ORF">CUC44_16160</name>
</gene>